<dbReference type="EMBL" id="VAHF01000012">
    <property type="protein sequence ID" value="TXG48740.1"/>
    <property type="molecule type" value="Genomic_DNA"/>
</dbReference>
<feature type="compositionally biased region" description="Basic residues" evidence="1">
    <location>
        <begin position="364"/>
        <end position="373"/>
    </location>
</feature>
<accession>A0A5C7GVQ7</accession>
<name>A0A5C7GVQ7_9ROSI</name>
<feature type="region of interest" description="Disordered" evidence="1">
    <location>
        <begin position="271"/>
        <end position="325"/>
    </location>
</feature>
<feature type="compositionally biased region" description="Basic and acidic residues" evidence="1">
    <location>
        <begin position="414"/>
        <end position="424"/>
    </location>
</feature>
<dbReference type="OrthoDB" id="10595704at2759"/>
<keyword evidence="3" id="KW-1185">Reference proteome</keyword>
<feature type="compositionally biased region" description="Basic residues" evidence="1">
    <location>
        <begin position="296"/>
        <end position="307"/>
    </location>
</feature>
<evidence type="ECO:0000256" key="1">
    <source>
        <dbReference type="SAM" id="MobiDB-lite"/>
    </source>
</evidence>
<feature type="region of interest" description="Disordered" evidence="1">
    <location>
        <begin position="348"/>
        <end position="424"/>
    </location>
</feature>
<comment type="caution">
    <text evidence="2">The sequence shown here is derived from an EMBL/GenBank/DDBJ whole genome shotgun (WGS) entry which is preliminary data.</text>
</comment>
<proteinExistence type="predicted"/>
<gene>
    <name evidence="2" type="ORF">EZV62_024615</name>
</gene>
<feature type="compositionally biased region" description="Basic and acidic residues" evidence="1">
    <location>
        <begin position="349"/>
        <end position="363"/>
    </location>
</feature>
<evidence type="ECO:0000313" key="3">
    <source>
        <dbReference type="Proteomes" id="UP000323000"/>
    </source>
</evidence>
<dbReference type="AlphaFoldDB" id="A0A5C7GVQ7"/>
<dbReference type="Proteomes" id="UP000323000">
    <property type="component" value="Chromosome 12"/>
</dbReference>
<reference evidence="3" key="1">
    <citation type="journal article" date="2019" name="Gigascience">
        <title>De novo genome assembly of the endangered Acer yangbiense, a plant species with extremely small populations endemic to Yunnan Province, China.</title>
        <authorList>
            <person name="Yang J."/>
            <person name="Wariss H.M."/>
            <person name="Tao L."/>
            <person name="Zhang R."/>
            <person name="Yun Q."/>
            <person name="Hollingsworth P."/>
            <person name="Dao Z."/>
            <person name="Luo G."/>
            <person name="Guo H."/>
            <person name="Ma Y."/>
            <person name="Sun W."/>
        </authorList>
    </citation>
    <scope>NUCLEOTIDE SEQUENCE [LARGE SCALE GENOMIC DNA]</scope>
    <source>
        <strain evidence="3">cv. Malutang</strain>
    </source>
</reference>
<feature type="compositionally biased region" description="Pro residues" evidence="1">
    <location>
        <begin position="310"/>
        <end position="319"/>
    </location>
</feature>
<sequence length="467" mass="53286">MKEKAEVFEKFKEWNVEVKNQTGRKIKYLRSDNRACRDISKIGELKGLLAGEFDMKDLSVARDGDKKRSKSGKVVVISKEVGTTPLEVCRDKGFSCQGVGVIITALSNDFRGLTFLFDNVEIVDVCLKTMDFFMQNSRPSSPPMSLSSEDRMGEFMQDAIAFKQDITQNLNNYMLPSWLEQGVESAFEGNLNISIKATTQNYKEDLYQSEEEDLCKIMLEMNKKLMSISEELRMAMDEIRLMQAEIQARDKALEITKKKEIGHLVELARSKQEKEEMLDLSQASSSAKVKEPNPSKAKRRKAKRRNKNPLPLPPPPPPTKNHQQGIISNPITMCHHCHTIGHIRPLSQEYERHGTRGNFEKREKYRHVRKKQKQNNPGALKRSNSSNCRDTSLAIRKYGRPGSVSESLDYPESVSERRGQGWPWRGEDHLRQVTTSVARSPHEPQALVWASPWQMALATHMSCMAMV</sequence>
<organism evidence="2 3">
    <name type="scientific">Acer yangbiense</name>
    <dbReference type="NCBI Taxonomy" id="1000413"/>
    <lineage>
        <taxon>Eukaryota</taxon>
        <taxon>Viridiplantae</taxon>
        <taxon>Streptophyta</taxon>
        <taxon>Embryophyta</taxon>
        <taxon>Tracheophyta</taxon>
        <taxon>Spermatophyta</taxon>
        <taxon>Magnoliopsida</taxon>
        <taxon>eudicotyledons</taxon>
        <taxon>Gunneridae</taxon>
        <taxon>Pentapetalae</taxon>
        <taxon>rosids</taxon>
        <taxon>malvids</taxon>
        <taxon>Sapindales</taxon>
        <taxon>Sapindaceae</taxon>
        <taxon>Hippocastanoideae</taxon>
        <taxon>Acereae</taxon>
        <taxon>Acer</taxon>
    </lineage>
</organism>
<feature type="compositionally biased region" description="Polar residues" evidence="1">
    <location>
        <begin position="374"/>
        <end position="390"/>
    </location>
</feature>
<protein>
    <submittedName>
        <fullName evidence="2">Uncharacterized protein</fullName>
    </submittedName>
</protein>
<evidence type="ECO:0000313" key="2">
    <source>
        <dbReference type="EMBL" id="TXG48740.1"/>
    </source>
</evidence>